<proteinExistence type="predicted"/>
<accession>A0A6J4JRU1</accession>
<gene>
    <name evidence="2" type="ORF">AVDCRST_MAG63-3920</name>
</gene>
<organism evidence="2">
    <name type="scientific">uncultured Armatimonadetes bacterium</name>
    <dbReference type="NCBI Taxonomy" id="157466"/>
    <lineage>
        <taxon>Bacteria</taxon>
        <taxon>Bacillati</taxon>
        <taxon>Armatimonadota</taxon>
        <taxon>environmental samples</taxon>
    </lineage>
</organism>
<dbReference type="InterPro" id="IPR038717">
    <property type="entry name" value="Tc1-like_DDE_dom"/>
</dbReference>
<name>A0A6J4JRU1_9BACT</name>
<feature type="domain" description="Tc1-like transposase DDE" evidence="1">
    <location>
        <begin position="79"/>
        <end position="182"/>
    </location>
</feature>
<evidence type="ECO:0000259" key="1">
    <source>
        <dbReference type="Pfam" id="PF13358"/>
    </source>
</evidence>
<dbReference type="InterPro" id="IPR036397">
    <property type="entry name" value="RNaseH_sf"/>
</dbReference>
<dbReference type="Gene3D" id="3.30.420.10">
    <property type="entry name" value="Ribonuclease H-like superfamily/Ribonuclease H"/>
    <property type="match status" value="1"/>
</dbReference>
<protein>
    <recommendedName>
        <fullName evidence="1">Tc1-like transposase DDE domain-containing protein</fullName>
    </recommendedName>
</protein>
<dbReference type="AlphaFoldDB" id="A0A6J4JRU1"/>
<reference evidence="2" key="1">
    <citation type="submission" date="2020-02" db="EMBL/GenBank/DDBJ databases">
        <authorList>
            <person name="Meier V. D."/>
        </authorList>
    </citation>
    <scope>NUCLEOTIDE SEQUENCE</scope>
    <source>
        <strain evidence="2">AVDCRST_MAG63</strain>
    </source>
</reference>
<dbReference type="Pfam" id="PF13358">
    <property type="entry name" value="DDE_3"/>
    <property type="match status" value="1"/>
</dbReference>
<dbReference type="GO" id="GO:0003676">
    <property type="term" value="F:nucleic acid binding"/>
    <property type="evidence" value="ECO:0007669"/>
    <property type="project" value="InterPro"/>
</dbReference>
<evidence type="ECO:0000313" key="2">
    <source>
        <dbReference type="EMBL" id="CAA9285487.1"/>
    </source>
</evidence>
<sequence>MIRLAASHPAWVVGFQDEVWWSRLAQPAQHSWAEPDRPLRLVEQAVAKGDPDPKALACYGLLLRSATEGGGWREETWLRFVDGRPVSAVTTEYLARCCARLQAAGKEALLLVWDDAPWHVSRAVRTWIRAHNRRVKRGGRGVRIVTCYLPIKSPWLNPIEPKWVHGKRRVTEPARLLSAAELIDRVYAAFACDPQPVLAIPAEAA</sequence>
<dbReference type="EMBL" id="CADCTO010000532">
    <property type="protein sequence ID" value="CAA9285487.1"/>
    <property type="molecule type" value="Genomic_DNA"/>
</dbReference>